<sequence length="64" mass="7188">MGGHTEKNIISILQESPLYALLSTEEERCLLARLTESYPFLIEEEQGEGNSGDEANWTVILKGY</sequence>
<protein>
    <submittedName>
        <fullName evidence="1">Uncharacterized protein</fullName>
    </submittedName>
</protein>
<reference evidence="1" key="2">
    <citation type="submission" date="2021-08" db="EMBL/GenBank/DDBJ databases">
        <authorList>
            <person name="Dalcin Martins P."/>
        </authorList>
    </citation>
    <scope>NUCLEOTIDE SEQUENCE</scope>
    <source>
        <strain evidence="1">MAG_39</strain>
    </source>
</reference>
<dbReference type="AlphaFoldDB" id="A0A953M2F9"/>
<dbReference type="Proteomes" id="UP000705867">
    <property type="component" value="Unassembled WGS sequence"/>
</dbReference>
<organism evidence="1 2">
    <name type="scientific">Candidatus Nitrobium versatile</name>
    <dbReference type="NCBI Taxonomy" id="2884831"/>
    <lineage>
        <taxon>Bacteria</taxon>
        <taxon>Pseudomonadati</taxon>
        <taxon>Nitrospirota</taxon>
        <taxon>Nitrospiria</taxon>
        <taxon>Nitrospirales</taxon>
        <taxon>Nitrospiraceae</taxon>
        <taxon>Candidatus Nitrobium</taxon>
    </lineage>
</organism>
<reference evidence="1" key="1">
    <citation type="journal article" date="2021" name="bioRxiv">
        <title>Unraveling nitrogen, sulfur and carbon metabolic pathways and microbial community transcriptional responses to substrate deprivation and toxicity stresses in a bioreactor mimicking anoxic brackish coastal sediment conditions.</title>
        <authorList>
            <person name="Martins P.D."/>
            <person name="Echeveste M.J."/>
            <person name="Arshad A."/>
            <person name="Kurth J."/>
            <person name="Ouboter H."/>
            <person name="Jetten M.S.M."/>
            <person name="Welte C.U."/>
        </authorList>
    </citation>
    <scope>NUCLEOTIDE SEQUENCE</scope>
    <source>
        <strain evidence="1">MAG_39</strain>
    </source>
</reference>
<evidence type="ECO:0000313" key="1">
    <source>
        <dbReference type="EMBL" id="MBZ0157726.1"/>
    </source>
</evidence>
<evidence type="ECO:0000313" key="2">
    <source>
        <dbReference type="Proteomes" id="UP000705867"/>
    </source>
</evidence>
<comment type="caution">
    <text evidence="1">The sequence shown here is derived from an EMBL/GenBank/DDBJ whole genome shotgun (WGS) entry which is preliminary data.</text>
</comment>
<proteinExistence type="predicted"/>
<accession>A0A953M2F9</accession>
<gene>
    <name evidence="1" type="ORF">K8I29_16140</name>
</gene>
<dbReference type="EMBL" id="JAIOIV010000127">
    <property type="protein sequence ID" value="MBZ0157726.1"/>
    <property type="molecule type" value="Genomic_DNA"/>
</dbReference>
<name>A0A953M2F9_9BACT</name>